<evidence type="ECO:0000313" key="2">
    <source>
        <dbReference type="EMBL" id="AJK69337.1"/>
    </source>
</evidence>
<name>A0A0B6THD9_9CORY</name>
<feature type="chain" id="PRO_5002110472" evidence="1">
    <location>
        <begin position="28"/>
        <end position="64"/>
    </location>
</feature>
<dbReference type="HOGENOM" id="CLU_2860126_0_0_11"/>
<accession>A0A0B6THD9</accession>
<sequence>MNTMKIRHAVAAALLATLPLAGGVAVAQSLDRSIDEVRGLAPAEVEPPGMALGAQLAGGNGINM</sequence>
<keyword evidence="3" id="KW-1185">Reference proteome</keyword>
<reference evidence="2 3" key="1">
    <citation type="submission" date="2014-05" db="EMBL/GenBank/DDBJ databases">
        <title>Complete genome sequence of Corynebacterium marinum DSM 44953.</title>
        <authorList>
            <person name="Schaffert L."/>
            <person name="Albersmeier A."/>
            <person name="Kalinowski J."/>
            <person name="Ruckert C."/>
        </authorList>
    </citation>
    <scope>NUCLEOTIDE SEQUENCE [LARGE SCALE GENOMIC DNA]</scope>
    <source>
        <strain evidence="2 3">DSM 44953</strain>
    </source>
</reference>
<organism evidence="2 3">
    <name type="scientific">Corynebacterium marinum DSM 44953</name>
    <dbReference type="NCBI Taxonomy" id="1224162"/>
    <lineage>
        <taxon>Bacteria</taxon>
        <taxon>Bacillati</taxon>
        <taxon>Actinomycetota</taxon>
        <taxon>Actinomycetes</taxon>
        <taxon>Mycobacteriales</taxon>
        <taxon>Corynebacteriaceae</taxon>
        <taxon>Corynebacterium</taxon>
    </lineage>
</organism>
<evidence type="ECO:0000256" key="1">
    <source>
        <dbReference type="SAM" id="SignalP"/>
    </source>
</evidence>
<proteinExistence type="predicted"/>
<dbReference type="KEGG" id="cmq:B840_08695"/>
<dbReference type="EMBL" id="CP007790">
    <property type="protein sequence ID" value="AJK69337.1"/>
    <property type="molecule type" value="Genomic_DNA"/>
</dbReference>
<protein>
    <submittedName>
        <fullName evidence="2">Putative secreted protein</fullName>
    </submittedName>
</protein>
<keyword evidence="1" id="KW-0732">Signal</keyword>
<feature type="signal peptide" evidence="1">
    <location>
        <begin position="1"/>
        <end position="27"/>
    </location>
</feature>
<dbReference type="RefSeq" id="WP_042621815.1">
    <property type="nucleotide sequence ID" value="NZ_CP007790.1"/>
</dbReference>
<evidence type="ECO:0000313" key="3">
    <source>
        <dbReference type="Proteomes" id="UP000031928"/>
    </source>
</evidence>
<dbReference type="AlphaFoldDB" id="A0A0B6THD9"/>
<dbReference type="STRING" id="1224162.B840_08695"/>
<dbReference type="Proteomes" id="UP000031928">
    <property type="component" value="Chromosome"/>
</dbReference>
<gene>
    <name evidence="2" type="ORF">B840_08695</name>
</gene>